<keyword evidence="3" id="KW-1185">Reference proteome</keyword>
<protein>
    <submittedName>
        <fullName evidence="2">Uncharacterized protein</fullName>
    </submittedName>
</protein>
<gene>
    <name evidence="2" type="ORF">OXX778_LOCUS11695</name>
</gene>
<accession>A0A813ZZ99</accession>
<dbReference type="OrthoDB" id="676979at2759"/>
<proteinExistence type="predicted"/>
<comment type="caution">
    <text evidence="2">The sequence shown here is derived from an EMBL/GenBank/DDBJ whole genome shotgun (WGS) entry which is preliminary data.</text>
</comment>
<evidence type="ECO:0000313" key="2">
    <source>
        <dbReference type="EMBL" id="CAF0906963.1"/>
    </source>
</evidence>
<evidence type="ECO:0000256" key="1">
    <source>
        <dbReference type="SAM" id="MobiDB-lite"/>
    </source>
</evidence>
<reference evidence="2" key="1">
    <citation type="submission" date="2021-02" db="EMBL/GenBank/DDBJ databases">
        <authorList>
            <person name="Nowell W R."/>
        </authorList>
    </citation>
    <scope>NUCLEOTIDE SEQUENCE</scope>
    <source>
        <strain evidence="2">Ploen Becks lab</strain>
    </source>
</reference>
<dbReference type="EMBL" id="CAJNOC010002018">
    <property type="protein sequence ID" value="CAF0906963.1"/>
    <property type="molecule type" value="Genomic_DNA"/>
</dbReference>
<organism evidence="2 3">
    <name type="scientific">Brachionus calyciflorus</name>
    <dbReference type="NCBI Taxonomy" id="104777"/>
    <lineage>
        <taxon>Eukaryota</taxon>
        <taxon>Metazoa</taxon>
        <taxon>Spiralia</taxon>
        <taxon>Gnathifera</taxon>
        <taxon>Rotifera</taxon>
        <taxon>Eurotatoria</taxon>
        <taxon>Monogononta</taxon>
        <taxon>Pseudotrocha</taxon>
        <taxon>Ploima</taxon>
        <taxon>Brachionidae</taxon>
        <taxon>Brachionus</taxon>
    </lineage>
</organism>
<dbReference type="Proteomes" id="UP000663879">
    <property type="component" value="Unassembled WGS sequence"/>
</dbReference>
<sequence length="195" mass="22791">MVNFNLVRLTKSTWKVINYTNALKKADECNEVIFDFYLVNYQSVIDGLDPSNKNEFDQTTEMDLDQIWLVALKILQYFEESISQTYPSLRYDRWSLCPECEKYTFYGEWVTPKELQKIKSKVCPGCEKIVHYSFLVRPSTGQSLTLDMKRMQQRLERLARLDPIKLSLNTSQPKNETKSAISSESTSKIRNTKTT</sequence>
<feature type="region of interest" description="Disordered" evidence="1">
    <location>
        <begin position="169"/>
        <end position="195"/>
    </location>
</feature>
<dbReference type="AlphaFoldDB" id="A0A813ZZ99"/>
<name>A0A813ZZ99_9BILA</name>
<evidence type="ECO:0000313" key="3">
    <source>
        <dbReference type="Proteomes" id="UP000663879"/>
    </source>
</evidence>